<evidence type="ECO:0008006" key="2">
    <source>
        <dbReference type="Google" id="ProtNLM"/>
    </source>
</evidence>
<evidence type="ECO:0000313" key="1">
    <source>
        <dbReference type="EMBL" id="AIU93963.1"/>
    </source>
</evidence>
<proteinExistence type="predicted"/>
<dbReference type="AlphaFoldDB" id="A0A097SQZ5"/>
<organism evidence="1">
    <name type="scientific">Rhodococcus sp. NS1</name>
    <dbReference type="NCBI Taxonomy" id="402236"/>
    <lineage>
        <taxon>Bacteria</taxon>
        <taxon>Bacillati</taxon>
        <taxon>Actinomycetota</taxon>
        <taxon>Actinomycetes</taxon>
        <taxon>Mycobacteriales</taxon>
        <taxon>Nocardiaceae</taxon>
        <taxon>Rhodococcus</taxon>
    </lineage>
</organism>
<reference evidence="1" key="1">
    <citation type="submission" date="2014-03" db="EMBL/GenBank/DDBJ databases">
        <authorList>
            <person name="Zhang G."/>
            <person name="Zhu L."/>
            <person name="Fang P."/>
        </authorList>
    </citation>
    <scope>NUCLEOTIDE SEQUENCE</scope>
    <source>
        <strain evidence="1">NS1</strain>
        <plasmid evidence="1">pNSL1</plasmid>
    </source>
</reference>
<name>A0A097SQZ5_9NOCA</name>
<geneLocation type="plasmid" evidence="1">
    <name>pNSL1</name>
</geneLocation>
<dbReference type="EMBL" id="KJ605395">
    <property type="protein sequence ID" value="AIU93963.1"/>
    <property type="molecule type" value="Genomic_DNA"/>
</dbReference>
<accession>A0A097SQZ5</accession>
<gene>
    <name evidence="1" type="ORF">LRS1606.529</name>
</gene>
<keyword evidence="1" id="KW-0614">Plasmid</keyword>
<protein>
    <recommendedName>
        <fullName evidence="2">Apea-like HEPN domain-containing protein</fullName>
    </recommendedName>
</protein>
<sequence>MARDIFDQRERWLEELHEYVRVGRKDASVICEAGYMSLPAITDEIAEAALDPQPHDGQQKNDWISRARDLDDSLSWTGPKLAALVTAAVHDLHRSITSELLTGRSRPSVDDSKRAVVAKEVATLGDLLDRDDALVAAWRDLIAACKNPDHTTFPVERVKYLRDTVFALCHRRKQDRGPAGQLRRAFDVLLGSDHTVRSAQHALGDDVEPSDLEIGADSPLTSVELQSLSERCIMAPTHTGDYVVWFRIDRAYVKGDDYANHGALTFYPATSLAGALTDHDAARDLFKVVPEELLTERVRELQLSKDDGPDEHRGFEYEPGLVYARVEVSQVERHLARSRARTLLDAVLKVIGTSKDTWEVLGGSLLFGEGEWLRYHSLSWGPKHEFISHELDYTNGHFTASLDDFNSRGVSITADAAEALVPVLDLQDELRNAPETNPEAVVRAAVRAIEHCNTWTERPSLQWTEFVTKYLLDSYTVEKFAHRAVSDVFQAAVAHVPDHSPGATPVPELRNIAEDIRANKWDGPIIRAKTVAHTAALRRIYKDHWLARSLAELDDILATPAALAAAFAEETQRVEVCTARLRRTRNAAIHGGPVSAAACETIAVFARRIAGMALSNVIEAVIDGVTVEAHTLARRTRYRTRVENLTQSGDLENLFDLPASVP</sequence>